<evidence type="ECO:0000313" key="1">
    <source>
        <dbReference type="EMBL" id="AEF81535.1"/>
    </source>
</evidence>
<dbReference type="STRING" id="545695.TREAZ_2404"/>
<sequence length="250" mass="29427">METLEKELDTLIDKLNNSINFRMELENISSVYPFSKYEYIISTLLSKNVLSFDDYLELRDTYINRNLYLYLFEMAPRTFGDTWGLSHLMSLEPCLQRPNKKIDPTYQLEYDLYLPCPNGNIKVEVKASRAQDRDKADEPMIVKAFSSKSKGNFLMNFQQLKPSCCDVFIWIAAYRDSIKYWVLKNSVIQKHHDFTPQHRNENTSKREKDYDKAEIYEGQIMITNANISSIKEYMVNSRGIRQAVIEQFEA</sequence>
<reference evidence="2" key="1">
    <citation type="submission" date="2009-12" db="EMBL/GenBank/DDBJ databases">
        <title>Complete sequence of Treponema azotonutricium strain ZAS-9.</title>
        <authorList>
            <person name="Tetu S.G."/>
            <person name="Matson E."/>
            <person name="Ren Q."/>
            <person name="Seshadri R."/>
            <person name="Elbourne L."/>
            <person name="Hassan K.A."/>
            <person name="Durkin A."/>
            <person name="Radune D."/>
            <person name="Mohamoud Y."/>
            <person name="Shay R."/>
            <person name="Jin S."/>
            <person name="Zhang X."/>
            <person name="Lucey K."/>
            <person name="Ballor N.R."/>
            <person name="Ottesen E."/>
            <person name="Rosenthal R."/>
            <person name="Allen A."/>
            <person name="Leadbetter J.R."/>
            <person name="Paulsen I.T."/>
        </authorList>
    </citation>
    <scope>NUCLEOTIDE SEQUENCE [LARGE SCALE GENOMIC DNA]</scope>
    <source>
        <strain evidence="2">ATCC BAA-888 / DSM 13862 / ZAS-9</strain>
    </source>
</reference>
<reference evidence="1 2" key="2">
    <citation type="journal article" date="2011" name="ISME J.">
        <title>RNA-seq reveals cooperative metabolic interactions between two termite-gut spirochete species in co-culture.</title>
        <authorList>
            <person name="Rosenthal A.Z."/>
            <person name="Matson E.G."/>
            <person name="Eldar A."/>
            <person name="Leadbetter J.R."/>
        </authorList>
    </citation>
    <scope>NUCLEOTIDE SEQUENCE [LARGE SCALE GENOMIC DNA]</scope>
    <source>
        <strain evidence="2">ATCC BAA-888 / DSM 13862 / ZAS-9</strain>
    </source>
</reference>
<proteinExistence type="predicted"/>
<dbReference type="HOGENOM" id="CLU_1136823_0_0_12"/>
<dbReference type="AlphaFoldDB" id="F5YGB3"/>
<dbReference type="EMBL" id="CP001841">
    <property type="protein sequence ID" value="AEF81535.1"/>
    <property type="molecule type" value="Genomic_DNA"/>
</dbReference>
<keyword evidence="2" id="KW-1185">Reference proteome</keyword>
<accession>F5YGB3</accession>
<dbReference type="REBASE" id="36211">
    <property type="entry name" value="Taz9ORF2406P"/>
</dbReference>
<gene>
    <name evidence="1" type="ordered locus">TREAZ_2404</name>
</gene>
<dbReference type="KEGG" id="taz:TREAZ_2404"/>
<dbReference type="eggNOG" id="ENOG5031D5X">
    <property type="taxonomic scope" value="Bacteria"/>
</dbReference>
<evidence type="ECO:0000313" key="2">
    <source>
        <dbReference type="Proteomes" id="UP000009222"/>
    </source>
</evidence>
<dbReference type="Proteomes" id="UP000009222">
    <property type="component" value="Chromosome"/>
</dbReference>
<dbReference type="OrthoDB" id="3010398at2"/>
<organism evidence="1 2">
    <name type="scientific">Leadbettera azotonutricia (strain ATCC BAA-888 / DSM 13862 / ZAS-9)</name>
    <name type="common">Treponema azotonutricium</name>
    <dbReference type="NCBI Taxonomy" id="545695"/>
    <lineage>
        <taxon>Bacteria</taxon>
        <taxon>Pseudomonadati</taxon>
        <taxon>Spirochaetota</taxon>
        <taxon>Spirochaetia</taxon>
        <taxon>Spirochaetales</taxon>
        <taxon>Breznakiellaceae</taxon>
        <taxon>Leadbettera</taxon>
    </lineage>
</organism>
<dbReference type="RefSeq" id="WP_015713109.1">
    <property type="nucleotide sequence ID" value="NC_015577.1"/>
</dbReference>
<dbReference type="InParanoid" id="F5YGB3"/>
<protein>
    <submittedName>
        <fullName evidence="1">Uncharacterized protein</fullName>
    </submittedName>
</protein>
<name>F5YGB3_LEAAZ</name>